<feature type="region of interest" description="Disordered" evidence="1">
    <location>
        <begin position="1"/>
        <end position="33"/>
    </location>
</feature>
<proteinExistence type="predicted"/>
<evidence type="ECO:0000313" key="2">
    <source>
        <dbReference type="EMBL" id="MBW0544301.1"/>
    </source>
</evidence>
<organism evidence="2 3">
    <name type="scientific">Austropuccinia psidii MF-1</name>
    <dbReference type="NCBI Taxonomy" id="1389203"/>
    <lineage>
        <taxon>Eukaryota</taxon>
        <taxon>Fungi</taxon>
        <taxon>Dikarya</taxon>
        <taxon>Basidiomycota</taxon>
        <taxon>Pucciniomycotina</taxon>
        <taxon>Pucciniomycetes</taxon>
        <taxon>Pucciniales</taxon>
        <taxon>Sphaerophragmiaceae</taxon>
        <taxon>Austropuccinia</taxon>
    </lineage>
</organism>
<name>A0A9Q3IIF6_9BASI</name>
<gene>
    <name evidence="2" type="ORF">O181_084016</name>
</gene>
<dbReference type="AlphaFoldDB" id="A0A9Q3IIF6"/>
<evidence type="ECO:0000256" key="1">
    <source>
        <dbReference type="SAM" id="MobiDB-lite"/>
    </source>
</evidence>
<accession>A0A9Q3IIF6</accession>
<sequence length="90" mass="10135">MVSTAHGTWSMGPLGAFWPKSNEVKRGKGGQPPALKARWTHLSQFWPPISTFPKMAKMDPRTKIGQELRFGHFSTSGLWKQPAQVQQDFP</sequence>
<keyword evidence="3" id="KW-1185">Reference proteome</keyword>
<dbReference type="Proteomes" id="UP000765509">
    <property type="component" value="Unassembled WGS sequence"/>
</dbReference>
<protein>
    <submittedName>
        <fullName evidence="2">Uncharacterized protein</fullName>
    </submittedName>
</protein>
<comment type="caution">
    <text evidence="2">The sequence shown here is derived from an EMBL/GenBank/DDBJ whole genome shotgun (WGS) entry which is preliminary data.</text>
</comment>
<dbReference type="EMBL" id="AVOT02049127">
    <property type="protein sequence ID" value="MBW0544301.1"/>
    <property type="molecule type" value="Genomic_DNA"/>
</dbReference>
<evidence type="ECO:0000313" key="3">
    <source>
        <dbReference type="Proteomes" id="UP000765509"/>
    </source>
</evidence>
<reference evidence="2" key="1">
    <citation type="submission" date="2021-03" db="EMBL/GenBank/DDBJ databases">
        <title>Draft genome sequence of rust myrtle Austropuccinia psidii MF-1, a brazilian biotype.</title>
        <authorList>
            <person name="Quecine M.C."/>
            <person name="Pachon D.M.R."/>
            <person name="Bonatelli M.L."/>
            <person name="Correr F.H."/>
            <person name="Franceschini L.M."/>
            <person name="Leite T.F."/>
            <person name="Margarido G.R.A."/>
            <person name="Almeida C.A."/>
            <person name="Ferrarezi J.A."/>
            <person name="Labate C.A."/>
        </authorList>
    </citation>
    <scope>NUCLEOTIDE SEQUENCE</scope>
    <source>
        <strain evidence="2">MF-1</strain>
    </source>
</reference>